<feature type="domain" description="HTH lysR-type" evidence="5">
    <location>
        <begin position="4"/>
        <end position="61"/>
    </location>
</feature>
<reference evidence="6 7" key="1">
    <citation type="submission" date="2019-03" db="EMBL/GenBank/DDBJ databases">
        <title>Draft genome sequences of novel Actinobacteria.</title>
        <authorList>
            <person name="Sahin N."/>
            <person name="Ay H."/>
            <person name="Saygin H."/>
        </authorList>
    </citation>
    <scope>NUCLEOTIDE SEQUENCE [LARGE SCALE GENOMIC DNA]</scope>
    <source>
        <strain evidence="6 7">DSM 41900</strain>
    </source>
</reference>
<dbReference type="GO" id="GO:0032993">
    <property type="term" value="C:protein-DNA complex"/>
    <property type="evidence" value="ECO:0007669"/>
    <property type="project" value="TreeGrafter"/>
</dbReference>
<comment type="caution">
    <text evidence="6">The sequence shown here is derived from an EMBL/GenBank/DDBJ whole genome shotgun (WGS) entry which is preliminary data.</text>
</comment>
<dbReference type="AlphaFoldDB" id="A0A4R4T968"/>
<dbReference type="FunFam" id="1.10.10.10:FF:000001">
    <property type="entry name" value="LysR family transcriptional regulator"/>
    <property type="match status" value="1"/>
</dbReference>
<dbReference type="Pfam" id="PF00126">
    <property type="entry name" value="HTH_1"/>
    <property type="match status" value="1"/>
</dbReference>
<keyword evidence="3" id="KW-0238">DNA-binding</keyword>
<dbReference type="SUPFAM" id="SSF53850">
    <property type="entry name" value="Periplasmic binding protein-like II"/>
    <property type="match status" value="1"/>
</dbReference>
<dbReference type="InterPro" id="IPR005119">
    <property type="entry name" value="LysR_subst-bd"/>
</dbReference>
<evidence type="ECO:0000256" key="4">
    <source>
        <dbReference type="ARBA" id="ARBA00023163"/>
    </source>
</evidence>
<organism evidence="6 7">
    <name type="scientific">Streptomyces hainanensis</name>
    <dbReference type="NCBI Taxonomy" id="402648"/>
    <lineage>
        <taxon>Bacteria</taxon>
        <taxon>Bacillati</taxon>
        <taxon>Actinomycetota</taxon>
        <taxon>Actinomycetes</taxon>
        <taxon>Kitasatosporales</taxon>
        <taxon>Streptomycetaceae</taxon>
        <taxon>Streptomyces</taxon>
    </lineage>
</organism>
<dbReference type="PROSITE" id="PS50931">
    <property type="entry name" value="HTH_LYSR"/>
    <property type="match status" value="1"/>
</dbReference>
<keyword evidence="7" id="KW-1185">Reference proteome</keyword>
<dbReference type="OrthoDB" id="79118at2"/>
<dbReference type="PANTHER" id="PTHR30346">
    <property type="entry name" value="TRANSCRIPTIONAL DUAL REGULATOR HCAR-RELATED"/>
    <property type="match status" value="1"/>
</dbReference>
<name>A0A4R4T968_9ACTN</name>
<evidence type="ECO:0000259" key="5">
    <source>
        <dbReference type="PROSITE" id="PS50931"/>
    </source>
</evidence>
<dbReference type="SUPFAM" id="SSF46785">
    <property type="entry name" value="Winged helix' DNA-binding domain"/>
    <property type="match status" value="1"/>
</dbReference>
<sequence length="295" mass="31193">MADLETRNLRYFVAVAEELHFGRAAERLGIAQPPLSRAIKRLEARLGVELLARSGGRVTLTEAGEVFLRESRRALDAVAAAAHRAVRAGRGARRLVLTMKPGGDAGLLPAILAAYEAMPGALPVEIMAGAGDRSAPLRDGRADVGMLHSPYSDLEGLDAESLLVERQVVLLPTGHRLAARPWVRLSDLRGETMPPWPSRPVGSIAGQNVIDVGQLMQLIALGRTIAVVPESVRDVMRQDGVVCRPVLDAPPTTVVLAWQQDNCSTAVAAFVRAATEVAVRAAASPPAGVPATADA</sequence>
<dbReference type="RefSeq" id="WP_132819084.1">
    <property type="nucleotide sequence ID" value="NZ_SMKI01000180.1"/>
</dbReference>
<evidence type="ECO:0000256" key="1">
    <source>
        <dbReference type="ARBA" id="ARBA00009437"/>
    </source>
</evidence>
<gene>
    <name evidence="6" type="ORF">E1283_17950</name>
</gene>
<dbReference type="CDD" id="cd08414">
    <property type="entry name" value="PBP2_LTTR_aromatics_like"/>
    <property type="match status" value="1"/>
</dbReference>
<dbReference type="Gene3D" id="1.10.10.10">
    <property type="entry name" value="Winged helix-like DNA-binding domain superfamily/Winged helix DNA-binding domain"/>
    <property type="match status" value="1"/>
</dbReference>
<proteinExistence type="inferred from homology"/>
<dbReference type="InterPro" id="IPR000847">
    <property type="entry name" value="LysR_HTH_N"/>
</dbReference>
<evidence type="ECO:0000256" key="2">
    <source>
        <dbReference type="ARBA" id="ARBA00023015"/>
    </source>
</evidence>
<dbReference type="Proteomes" id="UP000295345">
    <property type="component" value="Unassembled WGS sequence"/>
</dbReference>
<keyword evidence="4" id="KW-0804">Transcription</keyword>
<evidence type="ECO:0000313" key="6">
    <source>
        <dbReference type="EMBL" id="TDC73828.1"/>
    </source>
</evidence>
<dbReference type="GO" id="GO:0003700">
    <property type="term" value="F:DNA-binding transcription factor activity"/>
    <property type="evidence" value="ECO:0007669"/>
    <property type="project" value="InterPro"/>
</dbReference>
<keyword evidence="2" id="KW-0805">Transcription regulation</keyword>
<protein>
    <submittedName>
        <fullName evidence="6">LysR family transcriptional regulator</fullName>
    </submittedName>
</protein>
<dbReference type="PANTHER" id="PTHR30346:SF0">
    <property type="entry name" value="HCA OPERON TRANSCRIPTIONAL ACTIVATOR HCAR"/>
    <property type="match status" value="1"/>
</dbReference>
<evidence type="ECO:0000256" key="3">
    <source>
        <dbReference type="ARBA" id="ARBA00023125"/>
    </source>
</evidence>
<dbReference type="EMBL" id="SMKI01000180">
    <property type="protein sequence ID" value="TDC73828.1"/>
    <property type="molecule type" value="Genomic_DNA"/>
</dbReference>
<dbReference type="GO" id="GO:0003677">
    <property type="term" value="F:DNA binding"/>
    <property type="evidence" value="ECO:0007669"/>
    <property type="project" value="UniProtKB-KW"/>
</dbReference>
<dbReference type="InterPro" id="IPR036390">
    <property type="entry name" value="WH_DNA-bd_sf"/>
</dbReference>
<dbReference type="Gene3D" id="3.40.190.10">
    <property type="entry name" value="Periplasmic binding protein-like II"/>
    <property type="match status" value="4"/>
</dbReference>
<dbReference type="InterPro" id="IPR036388">
    <property type="entry name" value="WH-like_DNA-bd_sf"/>
</dbReference>
<evidence type="ECO:0000313" key="7">
    <source>
        <dbReference type="Proteomes" id="UP000295345"/>
    </source>
</evidence>
<accession>A0A4R4T968</accession>
<comment type="similarity">
    <text evidence="1">Belongs to the LysR transcriptional regulatory family.</text>
</comment>
<dbReference type="PRINTS" id="PR00039">
    <property type="entry name" value="HTHLYSR"/>
</dbReference>
<dbReference type="Pfam" id="PF03466">
    <property type="entry name" value="LysR_substrate"/>
    <property type="match status" value="1"/>
</dbReference>